<protein>
    <submittedName>
        <fullName evidence="1">Uncharacterized protein</fullName>
    </submittedName>
</protein>
<reference evidence="2" key="1">
    <citation type="journal article" date="2023" name="Nat. Plants">
        <title>Single-cell RNA sequencing provides a high-resolution roadmap for understanding the multicellular compartmentation of specialized metabolism.</title>
        <authorList>
            <person name="Sun S."/>
            <person name="Shen X."/>
            <person name="Li Y."/>
            <person name="Li Y."/>
            <person name="Wang S."/>
            <person name="Li R."/>
            <person name="Zhang H."/>
            <person name="Shen G."/>
            <person name="Guo B."/>
            <person name="Wei J."/>
            <person name="Xu J."/>
            <person name="St-Pierre B."/>
            <person name="Chen S."/>
            <person name="Sun C."/>
        </authorList>
    </citation>
    <scope>NUCLEOTIDE SEQUENCE [LARGE SCALE GENOMIC DNA]</scope>
</reference>
<accession>A0ACC0BYA2</accession>
<comment type="caution">
    <text evidence="1">The sequence shown here is derived from an EMBL/GenBank/DDBJ whole genome shotgun (WGS) entry which is preliminary data.</text>
</comment>
<gene>
    <name evidence="1" type="ORF">M9H77_08551</name>
</gene>
<dbReference type="Proteomes" id="UP001060085">
    <property type="component" value="Linkage Group LG02"/>
</dbReference>
<evidence type="ECO:0000313" key="1">
    <source>
        <dbReference type="EMBL" id="KAI5677601.1"/>
    </source>
</evidence>
<evidence type="ECO:0000313" key="2">
    <source>
        <dbReference type="Proteomes" id="UP001060085"/>
    </source>
</evidence>
<sequence>MSPAKLVLNGPRPSALRIVSKDSHVIQKPTSSSHVTSQVIKVTKQQRQQPVIIYTHSPKIIHTKPKDFMALVQKLTGINSRSDDIQEEEDQKIRSDGHHEENNESVTGDDNKFYVPEIPLFTPNNNSSSNLFFSPTTIFGSFSPSFLDFLNIKELPEY</sequence>
<organism evidence="1 2">
    <name type="scientific">Catharanthus roseus</name>
    <name type="common">Madagascar periwinkle</name>
    <name type="synonym">Vinca rosea</name>
    <dbReference type="NCBI Taxonomy" id="4058"/>
    <lineage>
        <taxon>Eukaryota</taxon>
        <taxon>Viridiplantae</taxon>
        <taxon>Streptophyta</taxon>
        <taxon>Embryophyta</taxon>
        <taxon>Tracheophyta</taxon>
        <taxon>Spermatophyta</taxon>
        <taxon>Magnoliopsida</taxon>
        <taxon>eudicotyledons</taxon>
        <taxon>Gunneridae</taxon>
        <taxon>Pentapetalae</taxon>
        <taxon>asterids</taxon>
        <taxon>lamiids</taxon>
        <taxon>Gentianales</taxon>
        <taxon>Apocynaceae</taxon>
        <taxon>Rauvolfioideae</taxon>
        <taxon>Vinceae</taxon>
        <taxon>Catharanthinae</taxon>
        <taxon>Catharanthus</taxon>
    </lineage>
</organism>
<keyword evidence="2" id="KW-1185">Reference proteome</keyword>
<dbReference type="EMBL" id="CM044702">
    <property type="protein sequence ID" value="KAI5677601.1"/>
    <property type="molecule type" value="Genomic_DNA"/>
</dbReference>
<proteinExistence type="predicted"/>
<name>A0ACC0BYA2_CATRO</name>